<keyword evidence="4" id="KW-1185">Reference proteome</keyword>
<accession>A0A315V896</accession>
<dbReference type="AlphaFoldDB" id="A0A315V896"/>
<dbReference type="STRING" id="33528.ENSGAFP00000017946"/>
<name>A0A315V896_GAMAF</name>
<dbReference type="EMBL" id="NHOQ01002094">
    <property type="protein sequence ID" value="PWA19603.1"/>
    <property type="molecule type" value="Genomic_DNA"/>
</dbReference>
<dbReference type="Proteomes" id="UP000250572">
    <property type="component" value="Unassembled WGS sequence"/>
</dbReference>
<dbReference type="PANTHER" id="PTHR28626:SF3">
    <property type="entry name" value="SRR1-LIKE PROTEIN"/>
    <property type="match status" value="1"/>
</dbReference>
<dbReference type="InterPro" id="IPR040044">
    <property type="entry name" value="SRR1L"/>
</dbReference>
<gene>
    <name evidence="3" type="ORF">CCH79_00006959</name>
</gene>
<dbReference type="GO" id="GO:0005737">
    <property type="term" value="C:cytoplasm"/>
    <property type="evidence" value="ECO:0007669"/>
    <property type="project" value="TreeGrafter"/>
</dbReference>
<comment type="similarity">
    <text evidence="1">Belongs to the SRR1 family.</text>
</comment>
<sequence length="538" mass="60912">MSSDSGEEWQVVRRGKGASRTFRSHQQIPSVCLQEQLDVEKLVRRIRDTVSDLRAEEIWQQWKISTSLSRPSDSLKTEGQQDKDSEATVRQQQECVCYGLGSFSSCVSARYQLAMLLLLLDAEHIPLKDCSLYDPAFSVTEKDILRELGLTVLTENEEGKRLASKPTLFYLMHCGKALYNNLLWQNWNPHCLSLVTIIGNCFSGIRERTIERELKQDYSYISKAVDLCEERLLPCPSRLIDVFSDTAVITFPSERLNKLPSSTWTDSPEPQYQHCSDLEIILKQTPVLDSPEISSLRTAHTHLQSAFYFDRLLGDGPQKLFAAARLWVIFSKLEEKVNSWFFHMFTMPPIQLEGDFGQQAVTVTGLRVQIITHSAIQTYPSEWKSVQLASWQTRFHSSDPVSMLQGVLSEAPTPRPRLRDFFLASSPTGEGIVKVYTWRENIWVKAHLKDDVTNGAHVSACSSYGISRSRITWEKTFAALFLPSSCLTLCFLLWAEVEPPISSHQALSVQGGEQRHLVTLGGHNNMSLNEQTFGGLSQ</sequence>
<dbReference type="Pfam" id="PF07985">
    <property type="entry name" value="SRR1"/>
    <property type="match status" value="1"/>
</dbReference>
<protein>
    <recommendedName>
        <fullName evidence="2">SRR1-like domain-containing protein</fullName>
    </recommendedName>
</protein>
<evidence type="ECO:0000313" key="4">
    <source>
        <dbReference type="Proteomes" id="UP000250572"/>
    </source>
</evidence>
<evidence type="ECO:0000259" key="2">
    <source>
        <dbReference type="Pfam" id="PF07985"/>
    </source>
</evidence>
<organism evidence="3 4">
    <name type="scientific">Gambusia affinis</name>
    <name type="common">Western mosquitofish</name>
    <name type="synonym">Heterandria affinis</name>
    <dbReference type="NCBI Taxonomy" id="33528"/>
    <lineage>
        <taxon>Eukaryota</taxon>
        <taxon>Metazoa</taxon>
        <taxon>Chordata</taxon>
        <taxon>Craniata</taxon>
        <taxon>Vertebrata</taxon>
        <taxon>Euteleostomi</taxon>
        <taxon>Actinopterygii</taxon>
        <taxon>Neopterygii</taxon>
        <taxon>Teleostei</taxon>
        <taxon>Neoteleostei</taxon>
        <taxon>Acanthomorphata</taxon>
        <taxon>Ovalentaria</taxon>
        <taxon>Atherinomorphae</taxon>
        <taxon>Cyprinodontiformes</taxon>
        <taxon>Poeciliidae</taxon>
        <taxon>Poeciliinae</taxon>
        <taxon>Gambusia</taxon>
    </lineage>
</organism>
<comment type="caution">
    <text evidence="3">The sequence shown here is derived from an EMBL/GenBank/DDBJ whole genome shotgun (WGS) entry which is preliminary data.</text>
</comment>
<reference evidence="3 4" key="1">
    <citation type="journal article" date="2018" name="G3 (Bethesda)">
        <title>A High-Quality Reference Genome for the Invasive Mosquitofish Gambusia affinis Using a Chicago Library.</title>
        <authorList>
            <person name="Hoffberg S.L."/>
            <person name="Troendle N.J."/>
            <person name="Glenn T.C."/>
            <person name="Mahmud O."/>
            <person name="Louha S."/>
            <person name="Chalopin D."/>
            <person name="Bennetzen J.L."/>
            <person name="Mauricio R."/>
        </authorList>
    </citation>
    <scope>NUCLEOTIDE SEQUENCE [LARGE SCALE GENOMIC DNA]</scope>
    <source>
        <strain evidence="3">NE01/NJP1002.9</strain>
        <tissue evidence="3">Muscle</tissue>
    </source>
</reference>
<dbReference type="GO" id="GO:0005634">
    <property type="term" value="C:nucleus"/>
    <property type="evidence" value="ECO:0007669"/>
    <property type="project" value="TreeGrafter"/>
</dbReference>
<dbReference type="InterPro" id="IPR012942">
    <property type="entry name" value="SRR1-like"/>
</dbReference>
<evidence type="ECO:0000313" key="3">
    <source>
        <dbReference type="EMBL" id="PWA19603.1"/>
    </source>
</evidence>
<feature type="domain" description="SRR1-like" evidence="2">
    <location>
        <begin position="89"/>
        <end position="249"/>
    </location>
</feature>
<proteinExistence type="inferred from homology"/>
<evidence type="ECO:0000256" key="1">
    <source>
        <dbReference type="ARBA" id="ARBA00009856"/>
    </source>
</evidence>
<dbReference type="PANTHER" id="PTHR28626">
    <property type="entry name" value="SRR1-LIKE PROTEIN"/>
    <property type="match status" value="1"/>
</dbReference>